<organism evidence="6">
    <name type="scientific">uncultured alpha proteobacterium EB000_37G09</name>
    <dbReference type="NCBI Taxonomy" id="710792"/>
    <lineage>
        <taxon>Bacteria</taxon>
        <taxon>Pseudomonadati</taxon>
        <taxon>Pseudomonadota</taxon>
        <taxon>Alphaproteobacteria</taxon>
        <taxon>environmental samples</taxon>
    </lineage>
</organism>
<dbReference type="InterPro" id="IPR040758">
    <property type="entry name" value="PrmC_N"/>
</dbReference>
<dbReference type="InterPro" id="IPR004556">
    <property type="entry name" value="HemK-like"/>
</dbReference>
<evidence type="ECO:0000313" key="6">
    <source>
        <dbReference type="EMBL" id="ADI19817.1"/>
    </source>
</evidence>
<evidence type="ECO:0000256" key="3">
    <source>
        <dbReference type="ARBA" id="ARBA00022691"/>
    </source>
</evidence>
<dbReference type="AlphaFoldDB" id="E0XZH6"/>
<dbReference type="Pfam" id="PF17827">
    <property type="entry name" value="PrmC_N"/>
    <property type="match status" value="1"/>
</dbReference>
<dbReference type="PANTHER" id="PTHR18895">
    <property type="entry name" value="HEMK METHYLTRANSFERASE"/>
    <property type="match status" value="1"/>
</dbReference>
<feature type="domain" description="Methyltransferase" evidence="4">
    <location>
        <begin position="127"/>
        <end position="203"/>
    </location>
</feature>
<dbReference type="PANTHER" id="PTHR18895:SF74">
    <property type="entry name" value="MTRF1L RELEASE FACTOR GLUTAMINE METHYLTRANSFERASE"/>
    <property type="match status" value="1"/>
</dbReference>
<keyword evidence="3" id="KW-0949">S-adenosyl-L-methionine</keyword>
<dbReference type="Pfam" id="PF13847">
    <property type="entry name" value="Methyltransf_31"/>
    <property type="match status" value="1"/>
</dbReference>
<dbReference type="NCBIfam" id="TIGR03534">
    <property type="entry name" value="RF_mod_PrmC"/>
    <property type="match status" value="1"/>
</dbReference>
<evidence type="ECO:0000256" key="2">
    <source>
        <dbReference type="ARBA" id="ARBA00022679"/>
    </source>
</evidence>
<reference evidence="6" key="1">
    <citation type="journal article" date="2011" name="Environ. Microbiol.">
        <title>Time-series analyses of Monterey Bay coastal microbial picoplankton using a 'genome proxy' microarray.</title>
        <authorList>
            <person name="Rich V.I."/>
            <person name="Pham V.D."/>
            <person name="Eppley J."/>
            <person name="Shi Y."/>
            <person name="DeLong E.F."/>
        </authorList>
    </citation>
    <scope>NUCLEOTIDE SEQUENCE</scope>
</reference>
<dbReference type="NCBIfam" id="TIGR00536">
    <property type="entry name" value="hemK_fam"/>
    <property type="match status" value="1"/>
</dbReference>
<feature type="domain" description="Release factor glutamine methyltransferase N-terminal" evidence="5">
    <location>
        <begin position="23"/>
        <end position="83"/>
    </location>
</feature>
<proteinExistence type="predicted"/>
<dbReference type="InterPro" id="IPR029063">
    <property type="entry name" value="SAM-dependent_MTases_sf"/>
</dbReference>
<keyword evidence="1 6" id="KW-0489">Methyltransferase</keyword>
<dbReference type="CDD" id="cd02440">
    <property type="entry name" value="AdoMet_MTases"/>
    <property type="match status" value="1"/>
</dbReference>
<dbReference type="EMBL" id="GU474933">
    <property type="protein sequence ID" value="ADI19817.1"/>
    <property type="molecule type" value="Genomic_DNA"/>
</dbReference>
<sequence>MSLQITPSSDIRSARPLISLLAGRLTQSASPRLDASWLLGLSLGRDIAVQGHEDICLDVDACARLGALMARRMKGEPVSRLRGKREFWSHDFYLNEATLDPRADTECLVAAACAFAALKPQGARPAQILDLGTGSGCILLSLLLEQPDAKGVGTDIAALAIAQARANAAMLGVALRAAFHQTSWCDPIAGVFMPGLFDIITSNPPYIGSQALLSADVADYDPHHALFAGADGLDDYRTLLPRLPALMHRHARAFIEIGSTQKDAVSALAIESGLTVCGIELDFSGRDRCLILTHE</sequence>
<dbReference type="SUPFAM" id="SSF53335">
    <property type="entry name" value="S-adenosyl-L-methionine-dependent methyltransferases"/>
    <property type="match status" value="1"/>
</dbReference>
<dbReference type="InterPro" id="IPR019874">
    <property type="entry name" value="RF_methyltr_PrmC"/>
</dbReference>
<dbReference type="Gene3D" id="1.10.8.10">
    <property type="entry name" value="DNA helicase RuvA subunit, C-terminal domain"/>
    <property type="match status" value="1"/>
</dbReference>
<keyword evidence="2" id="KW-0808">Transferase</keyword>
<evidence type="ECO:0000259" key="4">
    <source>
        <dbReference type="Pfam" id="PF13847"/>
    </source>
</evidence>
<evidence type="ECO:0000259" key="5">
    <source>
        <dbReference type="Pfam" id="PF17827"/>
    </source>
</evidence>
<dbReference type="InterPro" id="IPR050320">
    <property type="entry name" value="N5-glutamine_MTase"/>
</dbReference>
<accession>E0XZH6</accession>
<name>E0XZH6_9PROT</name>
<dbReference type="Gene3D" id="3.40.50.150">
    <property type="entry name" value="Vaccinia Virus protein VP39"/>
    <property type="match status" value="1"/>
</dbReference>
<dbReference type="InterPro" id="IPR025714">
    <property type="entry name" value="Methyltranfer_dom"/>
</dbReference>
<dbReference type="GO" id="GO:0036009">
    <property type="term" value="F:protein-glutamine N-methyltransferase activity"/>
    <property type="evidence" value="ECO:0007669"/>
    <property type="project" value="TreeGrafter"/>
</dbReference>
<dbReference type="GO" id="GO:0032259">
    <property type="term" value="P:methylation"/>
    <property type="evidence" value="ECO:0007669"/>
    <property type="project" value="UniProtKB-KW"/>
</dbReference>
<protein>
    <submittedName>
        <fullName evidence="6">Methylase of polypeptide chain release factors</fullName>
    </submittedName>
</protein>
<evidence type="ECO:0000256" key="1">
    <source>
        <dbReference type="ARBA" id="ARBA00022603"/>
    </source>
</evidence>